<accession>A0A2S7ILI2</accession>
<dbReference type="EMBL" id="PTRA01000001">
    <property type="protein sequence ID" value="PQA58499.1"/>
    <property type="molecule type" value="Genomic_DNA"/>
</dbReference>
<keyword evidence="1" id="KW-0732">Signal</keyword>
<dbReference type="Proteomes" id="UP000239590">
    <property type="component" value="Unassembled WGS sequence"/>
</dbReference>
<name>A0A2S7ILI2_9BACT</name>
<evidence type="ECO:0000313" key="2">
    <source>
        <dbReference type="EMBL" id="PQA58499.1"/>
    </source>
</evidence>
<evidence type="ECO:0008006" key="4">
    <source>
        <dbReference type="Google" id="ProtNLM"/>
    </source>
</evidence>
<protein>
    <recommendedName>
        <fullName evidence="4">DUF2219 domain-containing protein</fullName>
    </recommendedName>
</protein>
<reference evidence="3" key="1">
    <citation type="submission" date="2018-02" db="EMBL/GenBank/DDBJ databases">
        <title>Genome sequencing of Solimonas sp. HR-BB.</title>
        <authorList>
            <person name="Lee Y."/>
            <person name="Jeon C.O."/>
        </authorList>
    </citation>
    <scope>NUCLEOTIDE SEQUENCE [LARGE SCALE GENOMIC DNA]</scope>
    <source>
        <strain evidence="3">HR-U</strain>
    </source>
</reference>
<feature type="chain" id="PRO_5015504101" description="DUF2219 domain-containing protein" evidence="1">
    <location>
        <begin position="22"/>
        <end position="320"/>
    </location>
</feature>
<feature type="signal peptide" evidence="1">
    <location>
        <begin position="1"/>
        <end position="21"/>
    </location>
</feature>
<dbReference type="Gene3D" id="2.40.128.140">
    <property type="entry name" value="Outer membrane protein"/>
    <property type="match status" value="1"/>
</dbReference>
<dbReference type="OrthoDB" id="622552at2"/>
<comment type="caution">
    <text evidence="2">The sequence shown here is derived from an EMBL/GenBank/DDBJ whole genome shotgun (WGS) entry which is preliminary data.</text>
</comment>
<evidence type="ECO:0000256" key="1">
    <source>
        <dbReference type="SAM" id="SignalP"/>
    </source>
</evidence>
<dbReference type="Pfam" id="PF09982">
    <property type="entry name" value="LpxR"/>
    <property type="match status" value="1"/>
</dbReference>
<proteinExistence type="predicted"/>
<dbReference type="AlphaFoldDB" id="A0A2S7ILI2"/>
<gene>
    <name evidence="2" type="ORF">C5O19_02165</name>
</gene>
<evidence type="ECO:0000313" key="3">
    <source>
        <dbReference type="Proteomes" id="UP000239590"/>
    </source>
</evidence>
<organism evidence="2 3">
    <name type="scientific">Siphonobacter curvatus</name>
    <dbReference type="NCBI Taxonomy" id="2094562"/>
    <lineage>
        <taxon>Bacteria</taxon>
        <taxon>Pseudomonadati</taxon>
        <taxon>Bacteroidota</taxon>
        <taxon>Cytophagia</taxon>
        <taxon>Cytophagales</taxon>
        <taxon>Cytophagaceae</taxon>
        <taxon>Siphonobacter</taxon>
    </lineage>
</organism>
<dbReference type="InterPro" id="IPR018707">
    <property type="entry name" value="LpxR"/>
</dbReference>
<sequence length="320" mass="37046">MSFTLFRYTICLFLLSRLALAQTYSQEIQITSENDAYRWTLHDGYYTNGFFVSYRYVPRRWNERRDSTSRLQKVISTYQLGQQIFNPENVFLAQRNQIDRPYTGYLYASKGFTFFYRQNHVLQLDLALGTIGPRSGAENIQKFIHRTFDYIPPVGWRNQLNNEWGLNLNAQYAYNLIPAPKKWLDLYALGQAQLGTTFTRASVGLLLQIGLFRPASESALFHSRISRNPSSSSPELYLFFQPGYQYQVYNATVQGGLFRSNKGPGAGEITRGVYQHQIGLTYASRRFTLQATLDLKQKEARSMQNEVEKYGGFSAAYRFR</sequence>
<dbReference type="InterPro" id="IPR037107">
    <property type="entry name" value="Put_OMP_sf"/>
</dbReference>
<keyword evidence="3" id="KW-1185">Reference proteome</keyword>
<dbReference type="RefSeq" id="WP_104709714.1">
    <property type="nucleotide sequence ID" value="NZ_PTRA01000001.1"/>
</dbReference>